<name>A0ABQ8KBP4_9APHY</name>
<accession>A0ABQ8KBP4</accession>
<dbReference type="GeneID" id="72000545"/>
<organism evidence="1 2">
    <name type="scientific">Rhodofomes roseus</name>
    <dbReference type="NCBI Taxonomy" id="34475"/>
    <lineage>
        <taxon>Eukaryota</taxon>
        <taxon>Fungi</taxon>
        <taxon>Dikarya</taxon>
        <taxon>Basidiomycota</taxon>
        <taxon>Agaricomycotina</taxon>
        <taxon>Agaricomycetes</taxon>
        <taxon>Polyporales</taxon>
        <taxon>Rhodofomes</taxon>
    </lineage>
</organism>
<dbReference type="EMBL" id="JADCUA010000015">
    <property type="protein sequence ID" value="KAH9834579.1"/>
    <property type="molecule type" value="Genomic_DNA"/>
</dbReference>
<protein>
    <submittedName>
        <fullName evidence="1">Uncharacterized protein</fullName>
    </submittedName>
</protein>
<dbReference type="RefSeq" id="XP_047777110.1">
    <property type="nucleotide sequence ID" value="XM_047919813.1"/>
</dbReference>
<keyword evidence="2" id="KW-1185">Reference proteome</keyword>
<gene>
    <name evidence="1" type="ORF">C8Q71DRAFT_687047</name>
</gene>
<feature type="non-terminal residue" evidence="1">
    <location>
        <position position="1"/>
    </location>
</feature>
<proteinExistence type="predicted"/>
<reference evidence="1 2" key="1">
    <citation type="journal article" date="2021" name="Environ. Microbiol.">
        <title>Gene family expansions and transcriptome signatures uncover fungal adaptations to wood decay.</title>
        <authorList>
            <person name="Hage H."/>
            <person name="Miyauchi S."/>
            <person name="Viragh M."/>
            <person name="Drula E."/>
            <person name="Min B."/>
            <person name="Chaduli D."/>
            <person name="Navarro D."/>
            <person name="Favel A."/>
            <person name="Norest M."/>
            <person name="Lesage-Meessen L."/>
            <person name="Balint B."/>
            <person name="Merenyi Z."/>
            <person name="de Eugenio L."/>
            <person name="Morin E."/>
            <person name="Martinez A.T."/>
            <person name="Baldrian P."/>
            <person name="Stursova M."/>
            <person name="Martinez M.J."/>
            <person name="Novotny C."/>
            <person name="Magnuson J.K."/>
            <person name="Spatafora J.W."/>
            <person name="Maurice S."/>
            <person name="Pangilinan J."/>
            <person name="Andreopoulos W."/>
            <person name="LaButti K."/>
            <person name="Hundley H."/>
            <person name="Na H."/>
            <person name="Kuo A."/>
            <person name="Barry K."/>
            <person name="Lipzen A."/>
            <person name="Henrissat B."/>
            <person name="Riley R."/>
            <person name="Ahrendt S."/>
            <person name="Nagy L.G."/>
            <person name="Grigoriev I.V."/>
            <person name="Martin F."/>
            <person name="Rosso M.N."/>
        </authorList>
    </citation>
    <scope>NUCLEOTIDE SEQUENCE [LARGE SCALE GENOMIC DNA]</scope>
    <source>
        <strain evidence="1 2">CIRM-BRFM 1785</strain>
    </source>
</reference>
<dbReference type="Proteomes" id="UP000814176">
    <property type="component" value="Unassembled WGS sequence"/>
</dbReference>
<evidence type="ECO:0000313" key="2">
    <source>
        <dbReference type="Proteomes" id="UP000814176"/>
    </source>
</evidence>
<comment type="caution">
    <text evidence="1">The sequence shown here is derived from an EMBL/GenBank/DDBJ whole genome shotgun (WGS) entry which is preliminary data.</text>
</comment>
<evidence type="ECO:0000313" key="1">
    <source>
        <dbReference type="EMBL" id="KAH9834579.1"/>
    </source>
</evidence>
<sequence>APLRIICPSAQLISELTTRLPHRENVGWIGIADAQPLRALVNQLRQRCAPTILSRPRNPKENEYAYQNIARSKELLLNGDPSPVELQSNATFNLSGAKISTLTQALAYKGIRLSQPEKPRQRTQQNIKAVLERLQEKGIFDQAEAMVWRSIRNRDIHKKVTDFLWKALHGTHRIGHFWTNIPGLEERA</sequence>
<feature type="non-terminal residue" evidence="1">
    <location>
        <position position="188"/>
    </location>
</feature>